<evidence type="ECO:0000313" key="2">
    <source>
        <dbReference type="EMBL" id="MFC1421287.1"/>
    </source>
</evidence>
<sequence length="441" mass="47052">MYPDAPWALPSYLLADPRLLDAGRRRDIGAIFALAKGEDISFNQLATASGLPAERVGRLARGEGEITSLPVLERVSDGLRIPGGVIGLAPRPWERAPAPAHRPPCQAAGEDDPMNRREVLRGALAAGIAAPGLAALARTRHSIDAALTDHASPDLSYWEGTAERYSYGYNGQAPTAVLADLAADFQDMSPLFELPQTVANRARLSHIAAEMAGMTAIVLHDLGQHRDAHAWFNTAGLAAQESGDNRLYAWVLAREAMVPLNFGAPQAAAALAARARHAAGDRPSAFAALASAVAARAYAAQGRRDDALEAVDHVEGLIDQLDNSATADTWFGYPEQKHHVHLSQALTLLGETGRAYTVQERALELSRSPSLMVRALIAIDHASCLVHEAHPDEAAGRAAQAYGELPAAYRTGLTRTRAEALYRQLPAKTRGLDVLRDALAS</sequence>
<evidence type="ECO:0000313" key="3">
    <source>
        <dbReference type="Proteomes" id="UP001592531"/>
    </source>
</evidence>
<dbReference type="EMBL" id="JBHFAB010000037">
    <property type="protein sequence ID" value="MFC1421287.1"/>
    <property type="molecule type" value="Genomic_DNA"/>
</dbReference>
<dbReference type="SUPFAM" id="SSF48452">
    <property type="entry name" value="TPR-like"/>
    <property type="match status" value="1"/>
</dbReference>
<protein>
    <recommendedName>
        <fullName evidence="4">XRE family transcriptional regulator</fullName>
    </recommendedName>
</protein>
<evidence type="ECO:0000256" key="1">
    <source>
        <dbReference type="SAM" id="MobiDB-lite"/>
    </source>
</evidence>
<keyword evidence="3" id="KW-1185">Reference proteome</keyword>
<accession>A0ABV6W5J6</accession>
<name>A0ABV6W5J6_9ACTN</name>
<feature type="region of interest" description="Disordered" evidence="1">
    <location>
        <begin position="92"/>
        <end position="112"/>
    </location>
</feature>
<evidence type="ECO:0008006" key="4">
    <source>
        <dbReference type="Google" id="ProtNLM"/>
    </source>
</evidence>
<proteinExistence type="predicted"/>
<dbReference type="RefSeq" id="WP_380544215.1">
    <property type="nucleotide sequence ID" value="NZ_JBHFAB010000037.1"/>
</dbReference>
<dbReference type="Proteomes" id="UP001592531">
    <property type="component" value="Unassembled WGS sequence"/>
</dbReference>
<comment type="caution">
    <text evidence="2">The sequence shown here is derived from an EMBL/GenBank/DDBJ whole genome shotgun (WGS) entry which is preliminary data.</text>
</comment>
<feature type="compositionally biased region" description="Low complexity" evidence="1">
    <location>
        <begin position="92"/>
        <end position="108"/>
    </location>
</feature>
<dbReference type="InterPro" id="IPR011990">
    <property type="entry name" value="TPR-like_helical_dom_sf"/>
</dbReference>
<gene>
    <name evidence="2" type="ORF">ACEZDE_32290</name>
</gene>
<reference evidence="2 3" key="1">
    <citation type="submission" date="2024-09" db="EMBL/GenBank/DDBJ databases">
        <authorList>
            <person name="Lee S.D."/>
        </authorList>
    </citation>
    <scope>NUCLEOTIDE SEQUENCE [LARGE SCALE GENOMIC DNA]</scope>
    <source>
        <strain evidence="2 3">N8-3</strain>
    </source>
</reference>
<organism evidence="2 3">
    <name type="scientific">Streptacidiphilus cavernicola</name>
    <dbReference type="NCBI Taxonomy" id="3342716"/>
    <lineage>
        <taxon>Bacteria</taxon>
        <taxon>Bacillati</taxon>
        <taxon>Actinomycetota</taxon>
        <taxon>Actinomycetes</taxon>
        <taxon>Kitasatosporales</taxon>
        <taxon>Streptomycetaceae</taxon>
        <taxon>Streptacidiphilus</taxon>
    </lineage>
</organism>